<sequence length="192" mass="21603">MTSAEKWITRSDAWTPEDDERLAAIVLQHIRTGSTQLRAFDQAAAELGRTAAACGYRWNGVLRKHRREEIEAAKQERKAAQKSASTRTGGSSAGRSHAVTATSSSSMREVILFLQTYDEQYQHLRRQVAQLEQEKGQLEQRVQELEALLQRQPALENGPLTPEQLAEDSRTLFAIMERARKLLEADANKATE</sequence>
<evidence type="ECO:0000256" key="1">
    <source>
        <dbReference type="SAM" id="Coils"/>
    </source>
</evidence>
<reference evidence="4" key="1">
    <citation type="submission" date="2016-10" db="EMBL/GenBank/DDBJ databases">
        <authorList>
            <person name="Varghese N."/>
        </authorList>
    </citation>
    <scope>NUCLEOTIDE SEQUENCE [LARGE SCALE GENOMIC DNA]</scope>
    <source>
        <strain evidence="4">DSM 17980</strain>
    </source>
</reference>
<name>A0A1I7K2M2_9BACL</name>
<evidence type="ECO:0000313" key="3">
    <source>
        <dbReference type="EMBL" id="SFU91615.1"/>
    </source>
</evidence>
<protein>
    <submittedName>
        <fullName evidence="3">Transcription factor, RsfA family</fullName>
    </submittedName>
</protein>
<dbReference type="AlphaFoldDB" id="A0A1I7K2M2"/>
<dbReference type="eggNOG" id="ENOG50305IT">
    <property type="taxonomic scope" value="Bacteria"/>
</dbReference>
<dbReference type="Pfam" id="PF13921">
    <property type="entry name" value="Myb_DNA-bind_6"/>
    <property type="match status" value="1"/>
</dbReference>
<keyword evidence="1" id="KW-0175">Coiled coil</keyword>
<feature type="coiled-coil region" evidence="1">
    <location>
        <begin position="114"/>
        <end position="151"/>
    </location>
</feature>
<feature type="region of interest" description="Disordered" evidence="2">
    <location>
        <begin position="71"/>
        <end position="101"/>
    </location>
</feature>
<proteinExistence type="predicted"/>
<dbReference type="InterPro" id="IPR009057">
    <property type="entry name" value="Homeodomain-like_sf"/>
</dbReference>
<dbReference type="OrthoDB" id="2845592at2"/>
<dbReference type="PANTHER" id="PTHR41302:SF2">
    <property type="entry name" value="PRESPORE SPECIFIC TRANSCRIPTIONAL ACTIVATOR RSFA"/>
    <property type="match status" value="1"/>
</dbReference>
<dbReference type="Proteomes" id="UP000183508">
    <property type="component" value="Unassembled WGS sequence"/>
</dbReference>
<dbReference type="Gene3D" id="1.10.10.60">
    <property type="entry name" value="Homeodomain-like"/>
    <property type="match status" value="1"/>
</dbReference>
<dbReference type="SUPFAM" id="SSF46689">
    <property type="entry name" value="Homeodomain-like"/>
    <property type="match status" value="1"/>
</dbReference>
<organism evidence="3 4">
    <name type="scientific">Alicyclobacillus macrosporangiidus</name>
    <dbReference type="NCBI Taxonomy" id="392015"/>
    <lineage>
        <taxon>Bacteria</taxon>
        <taxon>Bacillati</taxon>
        <taxon>Bacillota</taxon>
        <taxon>Bacilli</taxon>
        <taxon>Bacillales</taxon>
        <taxon>Alicyclobacillaceae</taxon>
        <taxon>Alicyclobacillus</taxon>
    </lineage>
</organism>
<evidence type="ECO:0000256" key="2">
    <source>
        <dbReference type="SAM" id="MobiDB-lite"/>
    </source>
</evidence>
<feature type="compositionally biased region" description="Low complexity" evidence="2">
    <location>
        <begin position="81"/>
        <end position="96"/>
    </location>
</feature>
<dbReference type="EMBL" id="FPBV01000013">
    <property type="protein sequence ID" value="SFU91615.1"/>
    <property type="molecule type" value="Genomic_DNA"/>
</dbReference>
<accession>A0A1I7K2M2</accession>
<dbReference type="PANTHER" id="PTHR41302">
    <property type="entry name" value="PRESPORE-SPECIFIC TRANSCRIPTIONAL REGULATOR RSFA-RELATED"/>
    <property type="match status" value="1"/>
</dbReference>
<gene>
    <name evidence="3" type="ORF">SAMN05421543_11349</name>
</gene>
<dbReference type="RefSeq" id="WP_083430451.1">
    <property type="nucleotide sequence ID" value="NZ_FPBV01000013.1"/>
</dbReference>
<dbReference type="InterPro" id="IPR014243">
    <property type="entry name" value="RsfA-like"/>
</dbReference>
<evidence type="ECO:0000313" key="4">
    <source>
        <dbReference type="Proteomes" id="UP000183508"/>
    </source>
</evidence>
<keyword evidence="4" id="KW-1185">Reference proteome</keyword>
<dbReference type="STRING" id="392015.SAMN05421543_11349"/>